<dbReference type="Pfam" id="PF00320">
    <property type="entry name" value="GATA"/>
    <property type="match status" value="2"/>
</dbReference>
<dbReference type="PROSITE" id="PS50114">
    <property type="entry name" value="GATA_ZN_FINGER_2"/>
    <property type="match status" value="2"/>
</dbReference>
<dbReference type="OrthoDB" id="515401at2759"/>
<evidence type="ECO:0000256" key="1">
    <source>
        <dbReference type="ARBA" id="ARBA00004123"/>
    </source>
</evidence>
<keyword evidence="2" id="KW-0479">Metal-binding</keyword>
<feature type="compositionally biased region" description="Low complexity" evidence="7">
    <location>
        <begin position="496"/>
        <end position="507"/>
    </location>
</feature>
<dbReference type="PANTHER" id="PTHR10071">
    <property type="entry name" value="TRANSCRIPTION FACTOR GATA FAMILY MEMBER"/>
    <property type="match status" value="1"/>
</dbReference>
<feature type="domain" description="GATA-type" evidence="8">
    <location>
        <begin position="285"/>
        <end position="338"/>
    </location>
</feature>
<dbReference type="FunFam" id="3.30.50.10:FF:000007">
    <property type="entry name" value="Nitrogen regulatory AreA, N-terminal"/>
    <property type="match status" value="1"/>
</dbReference>
<dbReference type="PROSITE" id="PS00344">
    <property type="entry name" value="GATA_ZN_FINGER_1"/>
    <property type="match status" value="2"/>
</dbReference>
<dbReference type="GO" id="GO:0000122">
    <property type="term" value="P:negative regulation of transcription by RNA polymerase II"/>
    <property type="evidence" value="ECO:0007669"/>
    <property type="project" value="TreeGrafter"/>
</dbReference>
<feature type="region of interest" description="Disordered" evidence="7">
    <location>
        <begin position="467"/>
        <end position="489"/>
    </location>
</feature>
<evidence type="ECO:0000256" key="7">
    <source>
        <dbReference type="SAM" id="MobiDB-lite"/>
    </source>
</evidence>
<evidence type="ECO:0000313" key="9">
    <source>
        <dbReference type="EMBL" id="GJJ70270.1"/>
    </source>
</evidence>
<dbReference type="AlphaFoldDB" id="A0A9P3LU38"/>
<feature type="region of interest" description="Disordered" evidence="7">
    <location>
        <begin position="496"/>
        <end position="515"/>
    </location>
</feature>
<keyword evidence="4" id="KW-0862">Zinc</keyword>
<comment type="subcellular location">
    <subcellularLocation>
        <location evidence="1">Nucleus</location>
    </subcellularLocation>
</comment>
<gene>
    <name evidence="9" type="ORF">EMPS_02619</name>
</gene>
<proteinExistence type="predicted"/>
<name>A0A9P3LU38_9FUNG</name>
<feature type="domain" description="GATA-type" evidence="8">
    <location>
        <begin position="373"/>
        <end position="426"/>
    </location>
</feature>
<evidence type="ECO:0000313" key="10">
    <source>
        <dbReference type="Proteomes" id="UP000827284"/>
    </source>
</evidence>
<keyword evidence="10" id="KW-1185">Reference proteome</keyword>
<feature type="region of interest" description="Disordered" evidence="7">
    <location>
        <begin position="345"/>
        <end position="377"/>
    </location>
</feature>
<dbReference type="Proteomes" id="UP000827284">
    <property type="component" value="Unassembled WGS sequence"/>
</dbReference>
<dbReference type="PRINTS" id="PR00619">
    <property type="entry name" value="GATAZNFINGER"/>
</dbReference>
<evidence type="ECO:0000256" key="2">
    <source>
        <dbReference type="ARBA" id="ARBA00022723"/>
    </source>
</evidence>
<sequence>MTDYNAILDLSFLSDDYCFPGDFFANTPSTPTSPAMASYSLYSTASPHDILLADDGLPSDLFFNPSSAPVATASSVTSTPNQDWVMAQSFNNSSNNNNGPSQLELSQFQQYQLQQDSELFATWAPAPSSYLTQATQALTGQQQHFFNRLPVQQPLSSHRPQSMDQKAIAAFGGMGDEGLLSPPETPSSTPSPACLKPLGSPMQQDRPMSPVSPLVSPERSSFPFLLPTKTAVPEMPAHTMSTSTASPSPIREEAALHQPLNTVGFKTTRTTKPRKPSKAAVKAAAGMGVRCHNCGATVTPLWRRSANNEPLCNACGLYHKLHAMHRPKHLQQSLGQAGAAGGLRSKLNGARLDGSSSDELKADGTSGDGASISSPQPTCTNCKTTLTPLWRKDDAGDILCNACGLYYKLHHIHRPISLKRNVIRRRSRYENGKNPASVAAHAKAANQAALAIQASLPVRSHAVQHPAVQHHHHQQNLQPRGPFNGGLVHNQVPQQRWPVQQQQQPMQPHTPMGHAPIVFQQHPYSQIYGYMS</sequence>
<evidence type="ECO:0000256" key="6">
    <source>
        <dbReference type="PROSITE-ProRule" id="PRU00094"/>
    </source>
</evidence>
<evidence type="ECO:0000259" key="8">
    <source>
        <dbReference type="PROSITE" id="PS50114"/>
    </source>
</evidence>
<dbReference type="SMART" id="SM00401">
    <property type="entry name" value="ZnF_GATA"/>
    <property type="match status" value="2"/>
</dbReference>
<organism evidence="9 10">
    <name type="scientific">Entomortierella parvispora</name>
    <dbReference type="NCBI Taxonomy" id="205924"/>
    <lineage>
        <taxon>Eukaryota</taxon>
        <taxon>Fungi</taxon>
        <taxon>Fungi incertae sedis</taxon>
        <taxon>Mucoromycota</taxon>
        <taxon>Mortierellomycotina</taxon>
        <taxon>Mortierellomycetes</taxon>
        <taxon>Mortierellales</taxon>
        <taxon>Mortierellaceae</taxon>
        <taxon>Entomortierella</taxon>
    </lineage>
</organism>
<keyword evidence="5" id="KW-0539">Nucleus</keyword>
<evidence type="ECO:0000256" key="4">
    <source>
        <dbReference type="ARBA" id="ARBA00022833"/>
    </source>
</evidence>
<dbReference type="Gene3D" id="3.30.50.10">
    <property type="entry name" value="Erythroid Transcription Factor GATA-1, subunit A"/>
    <property type="match status" value="2"/>
</dbReference>
<dbReference type="InterPro" id="IPR000679">
    <property type="entry name" value="Znf_GATA"/>
</dbReference>
<dbReference type="GO" id="GO:0045944">
    <property type="term" value="P:positive regulation of transcription by RNA polymerase II"/>
    <property type="evidence" value="ECO:0007669"/>
    <property type="project" value="TreeGrafter"/>
</dbReference>
<dbReference type="InterPro" id="IPR013088">
    <property type="entry name" value="Znf_NHR/GATA"/>
</dbReference>
<evidence type="ECO:0000256" key="3">
    <source>
        <dbReference type="ARBA" id="ARBA00022771"/>
    </source>
</evidence>
<dbReference type="GO" id="GO:0000978">
    <property type="term" value="F:RNA polymerase II cis-regulatory region sequence-specific DNA binding"/>
    <property type="evidence" value="ECO:0007669"/>
    <property type="project" value="TreeGrafter"/>
</dbReference>
<dbReference type="PANTHER" id="PTHR10071:SF281">
    <property type="entry name" value="BOX A-BINDING FACTOR-RELATED"/>
    <property type="match status" value="1"/>
</dbReference>
<dbReference type="CDD" id="cd00202">
    <property type="entry name" value="ZnF_GATA"/>
    <property type="match status" value="2"/>
</dbReference>
<dbReference type="SUPFAM" id="SSF57716">
    <property type="entry name" value="Glucocorticoid receptor-like (DNA-binding domain)"/>
    <property type="match status" value="2"/>
</dbReference>
<keyword evidence="3 6" id="KW-0863">Zinc-finger</keyword>
<dbReference type="GO" id="GO:0005634">
    <property type="term" value="C:nucleus"/>
    <property type="evidence" value="ECO:0007669"/>
    <property type="project" value="UniProtKB-SubCell"/>
</dbReference>
<comment type="caution">
    <text evidence="9">The sequence shown here is derived from an EMBL/GenBank/DDBJ whole genome shotgun (WGS) entry which is preliminary data.</text>
</comment>
<dbReference type="EMBL" id="BQFW01000004">
    <property type="protein sequence ID" value="GJJ70270.1"/>
    <property type="molecule type" value="Genomic_DNA"/>
</dbReference>
<reference evidence="9" key="2">
    <citation type="journal article" date="2022" name="Microbiol. Resour. Announc.">
        <title>Whole-Genome Sequence of Entomortierella parvispora E1425, a Mucoromycotan Fungus Associated with Burkholderiaceae-Related Endosymbiotic Bacteria.</title>
        <authorList>
            <person name="Herlambang A."/>
            <person name="Guo Y."/>
            <person name="Takashima Y."/>
            <person name="Narisawa K."/>
            <person name="Ohta H."/>
            <person name="Nishizawa T."/>
        </authorList>
    </citation>
    <scope>NUCLEOTIDE SEQUENCE</scope>
    <source>
        <strain evidence="9">E1425</strain>
    </source>
</reference>
<accession>A0A9P3LU38</accession>
<dbReference type="GO" id="GO:0008270">
    <property type="term" value="F:zinc ion binding"/>
    <property type="evidence" value="ECO:0007669"/>
    <property type="project" value="UniProtKB-KW"/>
</dbReference>
<protein>
    <submittedName>
        <fullName evidence="9">GATA-binding protein, other eukaryote</fullName>
    </submittedName>
</protein>
<dbReference type="GO" id="GO:0000981">
    <property type="term" value="F:DNA-binding transcription factor activity, RNA polymerase II-specific"/>
    <property type="evidence" value="ECO:0007669"/>
    <property type="project" value="TreeGrafter"/>
</dbReference>
<dbReference type="InterPro" id="IPR039355">
    <property type="entry name" value="Transcription_factor_GATA"/>
</dbReference>
<evidence type="ECO:0000256" key="5">
    <source>
        <dbReference type="ARBA" id="ARBA00023242"/>
    </source>
</evidence>
<reference evidence="9" key="1">
    <citation type="submission" date="2021-11" db="EMBL/GenBank/DDBJ databases">
        <authorList>
            <person name="Herlambang A."/>
            <person name="Guo Y."/>
            <person name="Takashima Y."/>
            <person name="Nishizawa T."/>
        </authorList>
    </citation>
    <scope>NUCLEOTIDE SEQUENCE</scope>
    <source>
        <strain evidence="9">E1425</strain>
    </source>
</reference>